<keyword evidence="8" id="KW-0012">Acyltransferase</keyword>
<evidence type="ECO:0000256" key="7">
    <source>
        <dbReference type="ARBA" id="ARBA00023136"/>
    </source>
</evidence>
<evidence type="ECO:0000313" key="11">
    <source>
        <dbReference type="Proteomes" id="UP000824120"/>
    </source>
</evidence>
<keyword evidence="4" id="KW-0812">Transmembrane</keyword>
<dbReference type="PANTHER" id="PTHR31595">
    <property type="entry name" value="LONG-CHAIN-ALCOHOL O-FATTY-ACYLTRANSFERASE 3-RELATED"/>
    <property type="match status" value="1"/>
</dbReference>
<protein>
    <recommendedName>
        <fullName evidence="9">Wax synthase domain-containing protein</fullName>
    </recommendedName>
</protein>
<accession>A0A9J5WDW4</accession>
<comment type="caution">
    <text evidence="10">The sequence shown here is derived from an EMBL/GenBank/DDBJ whole genome shotgun (WGS) entry which is preliminary data.</text>
</comment>
<dbReference type="GO" id="GO:0006629">
    <property type="term" value="P:lipid metabolic process"/>
    <property type="evidence" value="ECO:0007669"/>
    <property type="project" value="UniProtKB-KW"/>
</dbReference>
<keyword evidence="11" id="KW-1185">Reference proteome</keyword>
<reference evidence="10 11" key="1">
    <citation type="submission" date="2020-09" db="EMBL/GenBank/DDBJ databases">
        <title>De no assembly of potato wild relative species, Solanum commersonii.</title>
        <authorList>
            <person name="Cho K."/>
        </authorList>
    </citation>
    <scope>NUCLEOTIDE SEQUENCE [LARGE SCALE GENOMIC DNA]</scope>
    <source>
        <strain evidence="10">LZ3.2</strain>
        <tissue evidence="10">Leaf</tissue>
    </source>
</reference>
<dbReference type="InterPro" id="IPR044851">
    <property type="entry name" value="Wax_synthase"/>
</dbReference>
<dbReference type="OrthoDB" id="1077582at2759"/>
<keyword evidence="5" id="KW-1133">Transmembrane helix</keyword>
<dbReference type="Proteomes" id="UP000824120">
    <property type="component" value="Chromosome 12"/>
</dbReference>
<evidence type="ECO:0000256" key="5">
    <source>
        <dbReference type="ARBA" id="ARBA00022989"/>
    </source>
</evidence>
<dbReference type="Pfam" id="PF13813">
    <property type="entry name" value="MBOAT_2"/>
    <property type="match status" value="1"/>
</dbReference>
<evidence type="ECO:0000256" key="4">
    <source>
        <dbReference type="ARBA" id="ARBA00022692"/>
    </source>
</evidence>
<feature type="domain" description="Wax synthase" evidence="9">
    <location>
        <begin position="14"/>
        <end position="55"/>
    </location>
</feature>
<evidence type="ECO:0000256" key="6">
    <source>
        <dbReference type="ARBA" id="ARBA00023098"/>
    </source>
</evidence>
<comment type="subcellular location">
    <subcellularLocation>
        <location evidence="1">Membrane</location>
        <topology evidence="1">Multi-pass membrane protein</topology>
    </subcellularLocation>
</comment>
<dbReference type="EMBL" id="JACXVP010000012">
    <property type="protein sequence ID" value="KAG5573511.1"/>
    <property type="molecule type" value="Genomic_DNA"/>
</dbReference>
<proteinExistence type="inferred from homology"/>
<organism evidence="10 11">
    <name type="scientific">Solanum commersonii</name>
    <name type="common">Commerson's wild potato</name>
    <name type="synonym">Commerson's nightshade</name>
    <dbReference type="NCBI Taxonomy" id="4109"/>
    <lineage>
        <taxon>Eukaryota</taxon>
        <taxon>Viridiplantae</taxon>
        <taxon>Streptophyta</taxon>
        <taxon>Embryophyta</taxon>
        <taxon>Tracheophyta</taxon>
        <taxon>Spermatophyta</taxon>
        <taxon>Magnoliopsida</taxon>
        <taxon>eudicotyledons</taxon>
        <taxon>Gunneridae</taxon>
        <taxon>Pentapetalae</taxon>
        <taxon>asterids</taxon>
        <taxon>lamiids</taxon>
        <taxon>Solanales</taxon>
        <taxon>Solanaceae</taxon>
        <taxon>Solanoideae</taxon>
        <taxon>Solaneae</taxon>
        <taxon>Solanum</taxon>
    </lineage>
</organism>
<keyword evidence="6" id="KW-0443">Lipid metabolism</keyword>
<dbReference type="GO" id="GO:0008374">
    <property type="term" value="F:O-acyltransferase activity"/>
    <property type="evidence" value="ECO:0007669"/>
    <property type="project" value="InterPro"/>
</dbReference>
<keyword evidence="7" id="KW-0472">Membrane</keyword>
<gene>
    <name evidence="10" type="ORF">H5410_063277</name>
</gene>
<dbReference type="AlphaFoldDB" id="A0A9J5WDW4"/>
<evidence type="ECO:0000256" key="8">
    <source>
        <dbReference type="ARBA" id="ARBA00023315"/>
    </source>
</evidence>
<comment type="similarity">
    <text evidence="2">Belongs to the wax synthase family.</text>
</comment>
<sequence>MRFQKKISNKYEVEEIFKQPYLATSFRDFWGKRWNRYSSKMLRLTIYDPTNEALKNLSFFG</sequence>
<dbReference type="PANTHER" id="PTHR31595:SF11">
    <property type="entry name" value="LONG-CHAIN-ALCOHOL O-FATTY-ACYLTRANSFERASE 1-RELATED"/>
    <property type="match status" value="1"/>
</dbReference>
<evidence type="ECO:0000259" key="9">
    <source>
        <dbReference type="Pfam" id="PF13813"/>
    </source>
</evidence>
<evidence type="ECO:0000256" key="3">
    <source>
        <dbReference type="ARBA" id="ARBA00022679"/>
    </source>
</evidence>
<keyword evidence="3" id="KW-0808">Transferase</keyword>
<dbReference type="InterPro" id="IPR032805">
    <property type="entry name" value="Wax_synthase_dom"/>
</dbReference>
<evidence type="ECO:0000256" key="1">
    <source>
        <dbReference type="ARBA" id="ARBA00004141"/>
    </source>
</evidence>
<dbReference type="GO" id="GO:0016020">
    <property type="term" value="C:membrane"/>
    <property type="evidence" value="ECO:0007669"/>
    <property type="project" value="UniProtKB-SubCell"/>
</dbReference>
<evidence type="ECO:0000313" key="10">
    <source>
        <dbReference type="EMBL" id="KAG5573511.1"/>
    </source>
</evidence>
<evidence type="ECO:0000256" key="2">
    <source>
        <dbReference type="ARBA" id="ARBA00007282"/>
    </source>
</evidence>
<name>A0A9J5WDW4_SOLCO</name>